<reference evidence="2" key="1">
    <citation type="submission" date="2018-06" db="EMBL/GenBank/DDBJ databases">
        <authorList>
            <person name="Zhirakovskaya E."/>
        </authorList>
    </citation>
    <scope>NUCLEOTIDE SEQUENCE</scope>
</reference>
<dbReference type="InterPro" id="IPR038765">
    <property type="entry name" value="Papain-like_cys_pep_sf"/>
</dbReference>
<dbReference type="Gene3D" id="3.90.70.10">
    <property type="entry name" value="Cysteine proteinases"/>
    <property type="match status" value="1"/>
</dbReference>
<evidence type="ECO:0000313" key="2">
    <source>
        <dbReference type="EMBL" id="VAV84871.1"/>
    </source>
</evidence>
<dbReference type="Pfam" id="PF13529">
    <property type="entry name" value="Peptidase_C39_2"/>
    <property type="match status" value="1"/>
</dbReference>
<dbReference type="GO" id="GO:0006508">
    <property type="term" value="P:proteolysis"/>
    <property type="evidence" value="ECO:0007669"/>
    <property type="project" value="InterPro"/>
</dbReference>
<dbReference type="SUPFAM" id="SSF54001">
    <property type="entry name" value="Cysteine proteinases"/>
    <property type="match status" value="1"/>
</dbReference>
<dbReference type="GO" id="GO:0008233">
    <property type="term" value="F:peptidase activity"/>
    <property type="evidence" value="ECO:0007669"/>
    <property type="project" value="InterPro"/>
</dbReference>
<dbReference type="GO" id="GO:0005524">
    <property type="term" value="F:ATP binding"/>
    <property type="evidence" value="ECO:0007669"/>
    <property type="project" value="InterPro"/>
</dbReference>
<feature type="domain" description="Peptidase C39" evidence="1">
    <location>
        <begin position="58"/>
        <end position="190"/>
    </location>
</feature>
<evidence type="ECO:0000259" key="1">
    <source>
        <dbReference type="PROSITE" id="PS50990"/>
    </source>
</evidence>
<dbReference type="PROSITE" id="PS50990">
    <property type="entry name" value="PEPTIDASE_C39"/>
    <property type="match status" value="1"/>
</dbReference>
<dbReference type="AlphaFoldDB" id="A0A3B0QXQ6"/>
<dbReference type="GO" id="GO:0016020">
    <property type="term" value="C:membrane"/>
    <property type="evidence" value="ECO:0007669"/>
    <property type="project" value="InterPro"/>
</dbReference>
<dbReference type="PROSITE" id="PS51257">
    <property type="entry name" value="PROKAR_LIPOPROTEIN"/>
    <property type="match status" value="1"/>
</dbReference>
<gene>
    <name evidence="2" type="ORF">MNBD_DELTA01-573</name>
</gene>
<dbReference type="InterPro" id="IPR039564">
    <property type="entry name" value="Peptidase_C39-like"/>
</dbReference>
<dbReference type="EMBL" id="UOEA01000076">
    <property type="protein sequence ID" value="VAV84871.1"/>
    <property type="molecule type" value="Genomic_DNA"/>
</dbReference>
<sequence length="197" mass="21335">MKRLSVLLFKGRSFLLLIILLGVITGCTAPTLQSVVAGITSGQDSKAHLIKGVPVLTQGDKLCGPAALATVMNYYGNPVTQKQVAASIFTEKAQGTFTLDMLLYAKDAEGLAATHYSGDLNDIRRRVRDGNPLILFLKSGIGRFPKGHYVVVTGFSDTYKVVILHDGGSKPVIMSYNTLLASWRKTAYSTLLVTREQ</sequence>
<organism evidence="2">
    <name type="scientific">hydrothermal vent metagenome</name>
    <dbReference type="NCBI Taxonomy" id="652676"/>
    <lineage>
        <taxon>unclassified sequences</taxon>
        <taxon>metagenomes</taxon>
        <taxon>ecological metagenomes</taxon>
    </lineage>
</organism>
<proteinExistence type="predicted"/>
<accession>A0A3B0QXQ6</accession>
<name>A0A3B0QXQ6_9ZZZZ</name>
<dbReference type="InterPro" id="IPR005074">
    <property type="entry name" value="Peptidase_C39"/>
</dbReference>
<protein>
    <recommendedName>
        <fullName evidence="1">Peptidase C39 domain-containing protein</fullName>
    </recommendedName>
</protein>